<sequence>MKTETEEEPSNAGQRQQKEAAALATGPETQQTPATQRGYEKHENQDSFKERLGKYDIACFQETWLCEGSEPMDVFLDSLKKLLGKARMPFRWPKQVDFN</sequence>
<evidence type="ECO:0000313" key="2">
    <source>
        <dbReference type="EMBL" id="KAJ1206582.1"/>
    </source>
</evidence>
<evidence type="ECO:0000313" key="3">
    <source>
        <dbReference type="Proteomes" id="UP001066276"/>
    </source>
</evidence>
<organism evidence="2 3">
    <name type="scientific">Pleurodeles waltl</name>
    <name type="common">Iberian ribbed newt</name>
    <dbReference type="NCBI Taxonomy" id="8319"/>
    <lineage>
        <taxon>Eukaryota</taxon>
        <taxon>Metazoa</taxon>
        <taxon>Chordata</taxon>
        <taxon>Craniata</taxon>
        <taxon>Vertebrata</taxon>
        <taxon>Euteleostomi</taxon>
        <taxon>Amphibia</taxon>
        <taxon>Batrachia</taxon>
        <taxon>Caudata</taxon>
        <taxon>Salamandroidea</taxon>
        <taxon>Salamandridae</taxon>
        <taxon>Pleurodelinae</taxon>
        <taxon>Pleurodeles</taxon>
    </lineage>
</organism>
<dbReference type="EMBL" id="JANPWB010000002">
    <property type="protein sequence ID" value="KAJ1206582.1"/>
    <property type="molecule type" value="Genomic_DNA"/>
</dbReference>
<dbReference type="Proteomes" id="UP001066276">
    <property type="component" value="Chromosome 1_2"/>
</dbReference>
<dbReference type="AlphaFoldDB" id="A0AAV7W218"/>
<protein>
    <submittedName>
        <fullName evidence="2">Uncharacterized protein</fullName>
    </submittedName>
</protein>
<reference evidence="2" key="1">
    <citation type="journal article" date="2022" name="bioRxiv">
        <title>Sequencing and chromosome-scale assembly of the giantPleurodeles waltlgenome.</title>
        <authorList>
            <person name="Brown T."/>
            <person name="Elewa A."/>
            <person name="Iarovenko S."/>
            <person name="Subramanian E."/>
            <person name="Araus A.J."/>
            <person name="Petzold A."/>
            <person name="Susuki M."/>
            <person name="Suzuki K.-i.T."/>
            <person name="Hayashi T."/>
            <person name="Toyoda A."/>
            <person name="Oliveira C."/>
            <person name="Osipova E."/>
            <person name="Leigh N.D."/>
            <person name="Simon A."/>
            <person name="Yun M.H."/>
        </authorList>
    </citation>
    <scope>NUCLEOTIDE SEQUENCE</scope>
    <source>
        <strain evidence="2">20211129_DDA</strain>
        <tissue evidence="2">Liver</tissue>
    </source>
</reference>
<gene>
    <name evidence="2" type="ORF">NDU88_001985</name>
</gene>
<evidence type="ECO:0000256" key="1">
    <source>
        <dbReference type="SAM" id="MobiDB-lite"/>
    </source>
</evidence>
<feature type="region of interest" description="Disordered" evidence="1">
    <location>
        <begin position="1"/>
        <end position="45"/>
    </location>
</feature>
<comment type="caution">
    <text evidence="2">The sequence shown here is derived from an EMBL/GenBank/DDBJ whole genome shotgun (WGS) entry which is preliminary data.</text>
</comment>
<accession>A0AAV7W218</accession>
<name>A0AAV7W218_PLEWA</name>
<keyword evidence="3" id="KW-1185">Reference proteome</keyword>
<proteinExistence type="predicted"/>